<dbReference type="GO" id="GO:0050897">
    <property type="term" value="F:cobalt ion binding"/>
    <property type="evidence" value="ECO:0007669"/>
    <property type="project" value="InterPro"/>
</dbReference>
<comment type="subunit">
    <text evidence="1 6">Homotetramer.</text>
</comment>
<keyword evidence="4 6" id="KW-0378">Hydrolase</keyword>
<dbReference type="NCBIfam" id="TIGR03178">
    <property type="entry name" value="allantoinase"/>
    <property type="match status" value="1"/>
</dbReference>
<dbReference type="GO" id="GO:0000256">
    <property type="term" value="P:allantoin catabolic process"/>
    <property type="evidence" value="ECO:0007669"/>
    <property type="project" value="UniProtKB-UniRule"/>
</dbReference>
<feature type="binding site" evidence="6">
    <location>
        <position position="241"/>
    </location>
    <ligand>
        <name>Zn(2+)</name>
        <dbReference type="ChEBI" id="CHEBI:29105"/>
        <label>2</label>
    </ligand>
</feature>
<evidence type="ECO:0000256" key="1">
    <source>
        <dbReference type="ARBA" id="ARBA00011881"/>
    </source>
</evidence>
<name>S3CB62_9BURK</name>
<dbReference type="GO" id="GO:0008270">
    <property type="term" value="F:zinc ion binding"/>
    <property type="evidence" value="ECO:0007669"/>
    <property type="project" value="InterPro"/>
</dbReference>
<feature type="binding site" evidence="6">
    <location>
        <position position="61"/>
    </location>
    <ligand>
        <name>Zn(2+)</name>
        <dbReference type="ChEBI" id="CHEBI:29105"/>
        <label>1</label>
    </ligand>
</feature>
<dbReference type="InterPro" id="IPR017593">
    <property type="entry name" value="Allantoinase"/>
</dbReference>
<comment type="cofactor">
    <cofactor evidence="6">
        <name>Zn(2+)</name>
        <dbReference type="ChEBI" id="CHEBI:29105"/>
    </cofactor>
    <text evidence="6">Binds 2 Zn(2+) ions per subunit.</text>
</comment>
<dbReference type="SUPFAM" id="SSF51556">
    <property type="entry name" value="Metallo-dependent hydrolases"/>
    <property type="match status" value="1"/>
</dbReference>
<dbReference type="Gene3D" id="2.30.40.10">
    <property type="entry name" value="Urease, subunit C, domain 1"/>
    <property type="match status" value="1"/>
</dbReference>
<evidence type="ECO:0000313" key="9">
    <source>
        <dbReference type="Proteomes" id="UP000014400"/>
    </source>
</evidence>
<accession>S3CB62</accession>
<dbReference type="HAMAP" id="MF_01645">
    <property type="entry name" value="Hydantoinase"/>
    <property type="match status" value="1"/>
</dbReference>
<evidence type="ECO:0000313" key="8">
    <source>
        <dbReference type="EMBL" id="EPD97879.1"/>
    </source>
</evidence>
<organism evidence="8 9">
    <name type="scientific">Sutterella wadsworthensis HGA0223</name>
    <dbReference type="NCBI Taxonomy" id="1203554"/>
    <lineage>
        <taxon>Bacteria</taxon>
        <taxon>Pseudomonadati</taxon>
        <taxon>Pseudomonadota</taxon>
        <taxon>Betaproteobacteria</taxon>
        <taxon>Burkholderiales</taxon>
        <taxon>Sutterellaceae</taxon>
        <taxon>Sutterella</taxon>
    </lineage>
</organism>
<dbReference type="InterPro" id="IPR011059">
    <property type="entry name" value="Metal-dep_hydrolase_composite"/>
</dbReference>
<evidence type="ECO:0000256" key="3">
    <source>
        <dbReference type="ARBA" id="ARBA00022723"/>
    </source>
</evidence>
<dbReference type="RefSeq" id="WP_016475092.1">
    <property type="nucleotide sequence ID" value="NZ_KE150481.1"/>
</dbReference>
<dbReference type="GO" id="GO:0004038">
    <property type="term" value="F:allantoinase activity"/>
    <property type="evidence" value="ECO:0007669"/>
    <property type="project" value="UniProtKB-UniRule"/>
</dbReference>
<feature type="modified residue" description="N6-carboxylysine" evidence="6">
    <location>
        <position position="146"/>
    </location>
</feature>
<feature type="binding site" evidence="6">
    <location>
        <position position="314"/>
    </location>
    <ligand>
        <name>Zn(2+)</name>
        <dbReference type="ChEBI" id="CHEBI:29105"/>
        <label>1</label>
    </ligand>
</feature>
<feature type="binding site" description="via carbamate group" evidence="6">
    <location>
        <position position="146"/>
    </location>
    <ligand>
        <name>Zn(2+)</name>
        <dbReference type="ChEBI" id="CHEBI:29105"/>
        <label>2</label>
    </ligand>
</feature>
<dbReference type="HOGENOM" id="CLU_015572_4_2_4"/>
<dbReference type="InterPro" id="IPR050138">
    <property type="entry name" value="DHOase/Allantoinase_Hydrolase"/>
</dbReference>
<feature type="binding site" evidence="6">
    <location>
        <position position="59"/>
    </location>
    <ligand>
        <name>Zn(2+)</name>
        <dbReference type="ChEBI" id="CHEBI:29105"/>
        <label>1</label>
    </ligand>
</feature>
<feature type="domain" description="Amidohydrolase-related" evidence="7">
    <location>
        <begin position="50"/>
        <end position="431"/>
    </location>
</feature>
<keyword evidence="2 6" id="KW-0659">Purine metabolism</keyword>
<gene>
    <name evidence="6" type="primary">allB</name>
    <name evidence="8" type="ORF">HMPREF1476_02020</name>
</gene>
<dbReference type="EMBL" id="ATCF01000030">
    <property type="protein sequence ID" value="EPD97879.1"/>
    <property type="molecule type" value="Genomic_DNA"/>
</dbReference>
<sequence>MFDLIIKKGMAVLPDAVEMVDIAVKNGVIAAMAPTIDERAAREINALGQYVLPGMVDVHMHLSEPGRTEWEGYRTGTQAMAAGGITSFAEMPLNQIPCTTDVPSLEIKLKAAEGQCWVDYAPMGGLVPWNLKDLAPLADAGVAAFKAFVATCGSGKPGDFKNVTDFELFRGAREIAKKDGLLIVHCENATITDGLGAEARSAGETSLSAYVASRPIFTEVEAVHRVLMIAEAAGCRIHIAHCSCPEAIEEVERAKARGVDASFESCPHYFLLATEDLDAIGPKAKCSPPIRDRAHQRRMWELFGDGRIEMLVSDHSPCTFDLKASPNAFDAWGGISGCQNCVDAMFDEAVLKRGISPVVLARALASNAARRFRLKGKGEIALGMDADLTFIDPSQTYVLTADHLLYKNKFSAYEGRKIGCRIVRTLVRGEEVWSLQNGPSARPIGRRMQIG</sequence>
<dbReference type="SUPFAM" id="SSF51338">
    <property type="entry name" value="Composite domain of metallo-dependent hydrolases"/>
    <property type="match status" value="1"/>
</dbReference>
<dbReference type="AlphaFoldDB" id="S3CB62"/>
<dbReference type="PANTHER" id="PTHR43668:SF4">
    <property type="entry name" value="ALLANTOINASE"/>
    <property type="match status" value="1"/>
</dbReference>
<proteinExistence type="inferred from homology"/>
<keyword evidence="9" id="KW-1185">Reference proteome</keyword>
<keyword evidence="3 6" id="KW-0479">Metal-binding</keyword>
<dbReference type="GO" id="GO:0005737">
    <property type="term" value="C:cytoplasm"/>
    <property type="evidence" value="ECO:0007669"/>
    <property type="project" value="TreeGrafter"/>
</dbReference>
<dbReference type="UniPathway" id="UPA00395">
    <property type="reaction ID" value="UER00653"/>
</dbReference>
<evidence type="ECO:0000256" key="6">
    <source>
        <dbReference type="HAMAP-Rule" id="MF_01645"/>
    </source>
</evidence>
<dbReference type="Gene3D" id="3.20.20.140">
    <property type="entry name" value="Metal-dependent hydrolases"/>
    <property type="match status" value="1"/>
</dbReference>
<evidence type="ECO:0000256" key="2">
    <source>
        <dbReference type="ARBA" id="ARBA00022631"/>
    </source>
</evidence>
<dbReference type="InterPro" id="IPR032466">
    <property type="entry name" value="Metal_Hydrolase"/>
</dbReference>
<comment type="catalytic activity">
    <reaction evidence="6">
        <text>(S)-allantoin + H2O = allantoate + H(+)</text>
        <dbReference type="Rhea" id="RHEA:17029"/>
        <dbReference type="ChEBI" id="CHEBI:15377"/>
        <dbReference type="ChEBI" id="CHEBI:15378"/>
        <dbReference type="ChEBI" id="CHEBI:15678"/>
        <dbReference type="ChEBI" id="CHEBI:17536"/>
        <dbReference type="EC" id="3.5.2.5"/>
    </reaction>
</comment>
<dbReference type="STRING" id="1203554.HMPREF1476_02020"/>
<dbReference type="PATRIC" id="fig|1203554.3.peg.2102"/>
<evidence type="ECO:0000259" key="7">
    <source>
        <dbReference type="Pfam" id="PF01979"/>
    </source>
</evidence>
<comment type="PTM">
    <text evidence="6">Carboxylation allows a single lysine to coordinate two zinc ions.</text>
</comment>
<dbReference type="PANTHER" id="PTHR43668">
    <property type="entry name" value="ALLANTOINASE"/>
    <property type="match status" value="1"/>
</dbReference>
<dbReference type="EC" id="3.5.2.5" evidence="6"/>
<evidence type="ECO:0000256" key="4">
    <source>
        <dbReference type="ARBA" id="ARBA00022801"/>
    </source>
</evidence>
<protein>
    <recommendedName>
        <fullName evidence="6">Allantoinase</fullName>
        <ecNumber evidence="6">3.5.2.5</ecNumber>
    </recommendedName>
    <alternativeName>
        <fullName evidence="6">Allantoin-utilizing enzyme</fullName>
    </alternativeName>
</protein>
<comment type="caution">
    <text evidence="8">The sequence shown here is derived from an EMBL/GenBank/DDBJ whole genome shotgun (WGS) entry which is preliminary data.</text>
</comment>
<evidence type="ECO:0000256" key="5">
    <source>
        <dbReference type="ARBA" id="ARBA00022833"/>
    </source>
</evidence>
<comment type="pathway">
    <text evidence="6">Nitrogen metabolism; (S)-allantoin degradation; allantoate from (S)-allantoin: step 1/1.</text>
</comment>
<comment type="function">
    <text evidence="6">Catalyzes the conversion of allantoin (5-ureidohydantoin) to allantoic acid by hydrolytic cleavage of the five-member hydantoin ring.</text>
</comment>
<dbReference type="InterPro" id="IPR006680">
    <property type="entry name" value="Amidohydro-rel"/>
</dbReference>
<dbReference type="InterPro" id="IPR047604">
    <property type="entry name" value="Allantoinase_bact"/>
</dbReference>
<dbReference type="Pfam" id="PF01979">
    <property type="entry name" value="Amidohydro_1"/>
    <property type="match status" value="1"/>
</dbReference>
<dbReference type="Proteomes" id="UP000014400">
    <property type="component" value="Unassembled WGS sequence"/>
</dbReference>
<comment type="similarity">
    <text evidence="6">Belongs to the metallo-dependent hydrolases superfamily. Allantoinase family.</text>
</comment>
<feature type="binding site" description="via carbamate group" evidence="6">
    <location>
        <position position="146"/>
    </location>
    <ligand>
        <name>Zn(2+)</name>
        <dbReference type="ChEBI" id="CHEBI:29105"/>
        <label>1</label>
    </ligand>
</feature>
<keyword evidence="5 6" id="KW-0862">Zinc</keyword>
<dbReference type="eggNOG" id="COG0044">
    <property type="taxonomic scope" value="Bacteria"/>
</dbReference>
<reference evidence="8 9" key="1">
    <citation type="submission" date="2013-04" db="EMBL/GenBank/DDBJ databases">
        <title>The Genome Sequence of Sutterella wadsworthensis HGA0223.</title>
        <authorList>
            <consortium name="The Broad Institute Genomics Platform"/>
            <person name="Earl A."/>
            <person name="Ward D."/>
            <person name="Feldgarden M."/>
            <person name="Gevers D."/>
            <person name="Schmidt T.M."/>
            <person name="Dover J."/>
            <person name="Dai D."/>
            <person name="Walker B."/>
            <person name="Young S."/>
            <person name="Zeng Q."/>
            <person name="Gargeya S."/>
            <person name="Fitzgerald M."/>
            <person name="Haas B."/>
            <person name="Abouelleil A."/>
            <person name="Allen A.W."/>
            <person name="Alvarado L."/>
            <person name="Arachchi H.M."/>
            <person name="Berlin A.M."/>
            <person name="Chapman S.B."/>
            <person name="Gainer-Dewar J."/>
            <person name="Goldberg J."/>
            <person name="Griggs A."/>
            <person name="Gujja S."/>
            <person name="Hansen M."/>
            <person name="Howarth C."/>
            <person name="Imamovic A."/>
            <person name="Ireland A."/>
            <person name="Larimer J."/>
            <person name="McCowan C."/>
            <person name="Murphy C."/>
            <person name="Pearson M."/>
            <person name="Poon T.W."/>
            <person name="Priest M."/>
            <person name="Roberts A."/>
            <person name="Saif S."/>
            <person name="Shea T."/>
            <person name="Sisk P."/>
            <person name="Sykes S."/>
            <person name="Wortman J."/>
            <person name="Nusbaum C."/>
            <person name="Birren B."/>
        </authorList>
    </citation>
    <scope>NUCLEOTIDE SEQUENCE [LARGE SCALE GENOMIC DNA]</scope>
    <source>
        <strain evidence="8 9">HGA0223</strain>
    </source>
</reference>
<feature type="binding site" evidence="6">
    <location>
        <position position="185"/>
    </location>
    <ligand>
        <name>Zn(2+)</name>
        <dbReference type="ChEBI" id="CHEBI:29105"/>
        <label>2</label>
    </ligand>
</feature>
<dbReference type="GO" id="GO:0006145">
    <property type="term" value="P:purine nucleobase catabolic process"/>
    <property type="evidence" value="ECO:0007669"/>
    <property type="project" value="TreeGrafter"/>
</dbReference>